<keyword evidence="2 3" id="KW-0378">Hydrolase</keyword>
<evidence type="ECO:0000256" key="2">
    <source>
        <dbReference type="ARBA" id="ARBA00022801"/>
    </source>
</evidence>
<gene>
    <name evidence="3" type="ORF">GJV26_04110</name>
</gene>
<name>A0A6I3XAM0_9BURK</name>
<evidence type="ECO:0000313" key="4">
    <source>
        <dbReference type="Proteomes" id="UP000431684"/>
    </source>
</evidence>
<dbReference type="OrthoDB" id="9761519at2"/>
<dbReference type="Pfam" id="PF17132">
    <property type="entry name" value="Glyco_hydro_106"/>
    <property type="match status" value="1"/>
</dbReference>
<dbReference type="PANTHER" id="PTHR43817">
    <property type="entry name" value="GLYCOSYL HYDROLASE"/>
    <property type="match status" value="1"/>
</dbReference>
<proteinExistence type="predicted"/>
<dbReference type="SUPFAM" id="SSF49785">
    <property type="entry name" value="Galactose-binding domain-like"/>
    <property type="match status" value="1"/>
</dbReference>
<dbReference type="AlphaFoldDB" id="A0A6I3XAM0"/>
<dbReference type="NCBIfam" id="NF045579">
    <property type="entry name" value="rhamnoside_JR"/>
    <property type="match status" value="1"/>
</dbReference>
<evidence type="ECO:0000256" key="1">
    <source>
        <dbReference type="ARBA" id="ARBA00022729"/>
    </source>
</evidence>
<dbReference type="PANTHER" id="PTHR43817:SF1">
    <property type="entry name" value="HYDROLASE, FAMILY 43, PUTATIVE (AFU_ORTHOLOGUE AFUA_3G01660)-RELATED"/>
    <property type="match status" value="1"/>
</dbReference>
<sequence length="1108" mass="118066">MSLAVIGTFATLAPVAEVAALDLREFQDPPNTARPRVWWHWLNGNVTKEGIRKDIEWMARSGLGGLQNFDAEMMTPQVVAKRLAYMDPGWKEAFRFAAQLAERNKLEFGIAASPGWSETGGPWVPAKDGMKKVVWSETVVEGGAPLDVKLAPVPGTSGPFQDLFVLPDIMGHVPDAKTLPRSGGDIAVYAWPAGEWATGLPSVRLGDRTLDAGKLAAPGNADIVEIAPPAADGAIVITLDYPAPRTVRSATLFVAGVGTIFEGAAYTSVLESSTDGQAWRKAGDLPLSLVPATAGFAPVTAAHFRVVIKPTPPVVNPGFMPVPGADTGPFAAMAKPKNLRLTQLVLSAEPRVNGFEAKAGFATVADYHALDAAADPGEAGTAPSQVIDLTARVGADGTLRWTPPRGKWKVVRLGWSLTGIENHPATPEATGLEVDKYDGQAVRRYLQTYLGNYESAVGKDMIGKRGVRAIVTDSTEVGTSNWTPRLLEQFRRLRGYDAKPWLPALTGLVIGNRARTDAFLYDYRRTLADLVASEHYGTVAAVARERGMKVYGEALESARVSLGDDMAMRRHADIPMAAMWTYRPDLGPNPTAIADMRGAASVSHIYGQNLVAAESMTSAMAPWAFAPADLRPMIDTEFASGVNLPVIHTSVHQPLGEDRKPGLSLAIFGQYFNRNETWAGMARPWVDYMARGAWLLQQGRFYADVAYFYGEEAPLVTLYKAGQPADAPRRYAYDFVNADALADALSVKDGDLVAKSGARYRVLFLGGSSRRMTLATLRRLHALATQGATIVGEAPEGSPALGDDPRRFAALARRMWSNGAATFVGKGRVVNGRDVEAALGTLGQAPDVDFGTGAAQLSFVHRRLDDGDVYFISNRTAAAVGTEALFNVRGKAPEFWHADSGRSEPASYRTQDNRTAVPLSLGANESVFVVFRKAAAGPAATIATPAWTRAATLDGGWQIGFDGLGAPGAIAAGALGSLADSADPRVKYFSGISVYRRGFTLPDGAGPGMPMKIDLGRVGDVAEVIVNGKSAGIAWKQPYEVDIGSLVVAGANTVEVRVANLWVNRLVGDAQPGAQKVTFTAAPTYRADAPLRPSGLIGPVTLRVQASK</sequence>
<dbReference type="Gene3D" id="2.60.120.260">
    <property type="entry name" value="Galactose-binding domain-like"/>
    <property type="match status" value="1"/>
</dbReference>
<reference evidence="3 4" key="1">
    <citation type="submission" date="2019-11" db="EMBL/GenBank/DDBJ databases">
        <title>Draft Genome Sequences of Six Type Strains of the Genus Massilia.</title>
        <authorList>
            <person name="Miess H."/>
            <person name="Frediansyah A."/>
            <person name="Goeker M."/>
            <person name="Gross H."/>
        </authorList>
    </citation>
    <scope>NUCLEOTIDE SEQUENCE [LARGE SCALE GENOMIC DNA]</scope>
    <source>
        <strain evidence="3 4">DSM 17513</strain>
    </source>
</reference>
<dbReference type="Proteomes" id="UP000431684">
    <property type="component" value="Unassembled WGS sequence"/>
</dbReference>
<dbReference type="InterPro" id="IPR008979">
    <property type="entry name" value="Galactose-bd-like_sf"/>
</dbReference>
<evidence type="ECO:0000313" key="3">
    <source>
        <dbReference type="EMBL" id="MUI11670.1"/>
    </source>
</evidence>
<dbReference type="EMBL" id="WNWM01000002">
    <property type="protein sequence ID" value="MUI11670.1"/>
    <property type="molecule type" value="Genomic_DNA"/>
</dbReference>
<dbReference type="GO" id="GO:0016787">
    <property type="term" value="F:hydrolase activity"/>
    <property type="evidence" value="ECO:0007669"/>
    <property type="project" value="UniProtKB-KW"/>
</dbReference>
<organism evidence="3 4">
    <name type="scientific">Pseudoduganella dura</name>
    <dbReference type="NCBI Taxonomy" id="321982"/>
    <lineage>
        <taxon>Bacteria</taxon>
        <taxon>Pseudomonadati</taxon>
        <taxon>Pseudomonadota</taxon>
        <taxon>Betaproteobacteria</taxon>
        <taxon>Burkholderiales</taxon>
        <taxon>Oxalobacteraceae</taxon>
        <taxon>Telluria group</taxon>
        <taxon>Pseudoduganella</taxon>
    </lineage>
</organism>
<accession>A0A6I3XAM0</accession>
<keyword evidence="4" id="KW-1185">Reference proteome</keyword>
<keyword evidence="1" id="KW-0732">Signal</keyword>
<comment type="caution">
    <text evidence="3">The sequence shown here is derived from an EMBL/GenBank/DDBJ whole genome shotgun (WGS) entry which is preliminary data.</text>
</comment>
<protein>
    <submittedName>
        <fullName evidence="3">Glycoside hydrolase</fullName>
    </submittedName>
</protein>